<dbReference type="AlphaFoldDB" id="A0A8S1SDM5"/>
<reference evidence="1" key="1">
    <citation type="submission" date="2021-01" db="EMBL/GenBank/DDBJ databases">
        <authorList>
            <consortium name="Genoscope - CEA"/>
            <person name="William W."/>
        </authorList>
    </citation>
    <scope>NUCLEOTIDE SEQUENCE</scope>
</reference>
<sequence length="33" mass="4023">MKKHFDDSQQNIKFCLDAIIFYSTMFQQLCLHQ</sequence>
<accession>A0A8S1SDM5</accession>
<evidence type="ECO:0000313" key="1">
    <source>
        <dbReference type="EMBL" id="CAD8138193.1"/>
    </source>
</evidence>
<name>A0A8S1SDM5_PAROT</name>
<protein>
    <submittedName>
        <fullName evidence="1">Uncharacterized protein</fullName>
    </submittedName>
</protein>
<gene>
    <name evidence="1" type="ORF">POCTA_138.1.T0090246</name>
</gene>
<dbReference type="Proteomes" id="UP000683925">
    <property type="component" value="Unassembled WGS sequence"/>
</dbReference>
<organism evidence="1 2">
    <name type="scientific">Paramecium octaurelia</name>
    <dbReference type="NCBI Taxonomy" id="43137"/>
    <lineage>
        <taxon>Eukaryota</taxon>
        <taxon>Sar</taxon>
        <taxon>Alveolata</taxon>
        <taxon>Ciliophora</taxon>
        <taxon>Intramacronucleata</taxon>
        <taxon>Oligohymenophorea</taxon>
        <taxon>Peniculida</taxon>
        <taxon>Parameciidae</taxon>
        <taxon>Paramecium</taxon>
    </lineage>
</organism>
<dbReference type="EMBL" id="CAJJDP010000008">
    <property type="protein sequence ID" value="CAD8138193.1"/>
    <property type="molecule type" value="Genomic_DNA"/>
</dbReference>
<comment type="caution">
    <text evidence="1">The sequence shown here is derived from an EMBL/GenBank/DDBJ whole genome shotgun (WGS) entry which is preliminary data.</text>
</comment>
<proteinExistence type="predicted"/>
<evidence type="ECO:0000313" key="2">
    <source>
        <dbReference type="Proteomes" id="UP000683925"/>
    </source>
</evidence>
<keyword evidence="2" id="KW-1185">Reference proteome</keyword>